<keyword evidence="2" id="KW-1185">Reference proteome</keyword>
<dbReference type="Pfam" id="PF08869">
    <property type="entry name" value="XisI"/>
    <property type="match status" value="1"/>
</dbReference>
<dbReference type="Gene3D" id="3.30.310.110">
    <property type="entry name" value="XisI-like"/>
    <property type="match status" value="1"/>
</dbReference>
<accession>A0ABR8HJY0</accession>
<proteinExistence type="predicted"/>
<dbReference type="InterPro" id="IPR035943">
    <property type="entry name" value="XisI-like_sf"/>
</dbReference>
<dbReference type="SUPFAM" id="SSF143847">
    <property type="entry name" value="XisI-like"/>
    <property type="match status" value="1"/>
</dbReference>
<organism evidence="1 2">
    <name type="scientific">Nostoc punctiforme FACHB-252</name>
    <dbReference type="NCBI Taxonomy" id="1357509"/>
    <lineage>
        <taxon>Bacteria</taxon>
        <taxon>Bacillati</taxon>
        <taxon>Cyanobacteriota</taxon>
        <taxon>Cyanophyceae</taxon>
        <taxon>Nostocales</taxon>
        <taxon>Nostocaceae</taxon>
        <taxon>Nostoc</taxon>
    </lineage>
</organism>
<dbReference type="InterPro" id="IPR014968">
    <property type="entry name" value="XisI"/>
</dbReference>
<protein>
    <submittedName>
        <fullName evidence="1">XisI protein</fullName>
    </submittedName>
</protein>
<comment type="caution">
    <text evidence="1">The sequence shown here is derived from an EMBL/GenBank/DDBJ whole genome shotgun (WGS) entry which is preliminary data.</text>
</comment>
<sequence length="42" mass="4624">MQTDGTEIRIANELIAAGVSKEDILLGFHAPYKRKFTDFAVG</sequence>
<gene>
    <name evidence="1" type="ORF">H6G94_30130</name>
</gene>
<reference evidence="1 2" key="1">
    <citation type="journal article" date="2020" name="ISME J.">
        <title>Comparative genomics reveals insights into cyanobacterial evolution and habitat adaptation.</title>
        <authorList>
            <person name="Chen M.Y."/>
            <person name="Teng W.K."/>
            <person name="Zhao L."/>
            <person name="Hu C.X."/>
            <person name="Zhou Y.K."/>
            <person name="Han B.P."/>
            <person name="Song L.R."/>
            <person name="Shu W.S."/>
        </authorList>
    </citation>
    <scope>NUCLEOTIDE SEQUENCE [LARGE SCALE GENOMIC DNA]</scope>
    <source>
        <strain evidence="1 2">FACHB-252</strain>
    </source>
</reference>
<name>A0ABR8HJY0_NOSPU</name>
<dbReference type="EMBL" id="JACJTC010000026">
    <property type="protein sequence ID" value="MBD2615462.1"/>
    <property type="molecule type" value="Genomic_DNA"/>
</dbReference>
<dbReference type="Proteomes" id="UP000606396">
    <property type="component" value="Unassembled WGS sequence"/>
</dbReference>
<evidence type="ECO:0000313" key="1">
    <source>
        <dbReference type="EMBL" id="MBD2615462.1"/>
    </source>
</evidence>
<evidence type="ECO:0000313" key="2">
    <source>
        <dbReference type="Proteomes" id="UP000606396"/>
    </source>
</evidence>